<gene>
    <name evidence="2" type="ORF">DYU05_08390</name>
</gene>
<feature type="domain" description="DUF695" evidence="1">
    <location>
        <begin position="10"/>
        <end position="141"/>
    </location>
</feature>
<dbReference type="EMBL" id="QWDE01000001">
    <property type="protein sequence ID" value="RFZ85601.1"/>
    <property type="molecule type" value="Genomic_DNA"/>
</dbReference>
<organism evidence="2 3">
    <name type="scientific">Mucilaginibacter terrenus</name>
    <dbReference type="NCBI Taxonomy" id="2482727"/>
    <lineage>
        <taxon>Bacteria</taxon>
        <taxon>Pseudomonadati</taxon>
        <taxon>Bacteroidota</taxon>
        <taxon>Sphingobacteriia</taxon>
        <taxon>Sphingobacteriales</taxon>
        <taxon>Sphingobacteriaceae</taxon>
        <taxon>Mucilaginibacter</taxon>
    </lineage>
</organism>
<sequence>MAEQLTLDDTWAGASGTNDEGVAVIIRYRPSLRNFVDTGRYNIRMDMVWTYDEEESAYLPSPGEMQVMEDVENALIDALETDRQAVLAFIFTGAGERVWSWYSTGIKETGERLNLALANFEVLPLQITQTEDPEWDEYFSFVEEFEDAED</sequence>
<dbReference type="InterPro" id="IPR016097">
    <property type="entry name" value="DUF695"/>
</dbReference>
<proteinExistence type="predicted"/>
<protein>
    <submittedName>
        <fullName evidence="2">DUF695 domain-containing protein</fullName>
    </submittedName>
</protein>
<dbReference type="Pfam" id="PF05117">
    <property type="entry name" value="DUF695"/>
    <property type="match status" value="1"/>
</dbReference>
<accession>A0A3E2NXF8</accession>
<dbReference type="RefSeq" id="WP_117382498.1">
    <property type="nucleotide sequence ID" value="NZ_QWDE01000001.1"/>
</dbReference>
<dbReference type="Proteomes" id="UP000260823">
    <property type="component" value="Unassembled WGS sequence"/>
</dbReference>
<keyword evidence="3" id="KW-1185">Reference proteome</keyword>
<dbReference type="AlphaFoldDB" id="A0A3E2NXF8"/>
<evidence type="ECO:0000313" key="3">
    <source>
        <dbReference type="Proteomes" id="UP000260823"/>
    </source>
</evidence>
<dbReference type="OrthoDB" id="1449329at2"/>
<evidence type="ECO:0000259" key="1">
    <source>
        <dbReference type="Pfam" id="PF05117"/>
    </source>
</evidence>
<name>A0A3E2NXF8_9SPHI</name>
<evidence type="ECO:0000313" key="2">
    <source>
        <dbReference type="EMBL" id="RFZ85601.1"/>
    </source>
</evidence>
<reference evidence="2 3" key="1">
    <citation type="submission" date="2018-08" db="EMBL/GenBank/DDBJ databases">
        <title>Mucilaginibacter terrae sp. nov., isolated from manganese diggings.</title>
        <authorList>
            <person name="Huang Y."/>
            <person name="Zhou Z."/>
        </authorList>
    </citation>
    <scope>NUCLEOTIDE SEQUENCE [LARGE SCALE GENOMIC DNA]</scope>
    <source>
        <strain evidence="2 3">ZH6</strain>
    </source>
</reference>
<comment type="caution">
    <text evidence="2">The sequence shown here is derived from an EMBL/GenBank/DDBJ whole genome shotgun (WGS) entry which is preliminary data.</text>
</comment>